<sequence>IIVDFKFNETNRGEFSWRSCVSRFLPSSAGAHFICLGARRLLRPVDDAPGSPAGVSSLPNFHRTICPSFLRLSRFIFVFPCVSRKALVGSSRRLQFCQHRWR</sequence>
<protein>
    <submittedName>
        <fullName evidence="1">Uncharacterized protein</fullName>
    </submittedName>
</protein>
<reference evidence="2" key="1">
    <citation type="submission" date="2022-10" db="EMBL/GenBank/DDBJ databases">
        <title>Genome assembly of Pristionchus species.</title>
        <authorList>
            <person name="Yoshida K."/>
            <person name="Sommer R.J."/>
        </authorList>
    </citation>
    <scope>NUCLEOTIDE SEQUENCE [LARGE SCALE GENOMIC DNA]</scope>
    <source>
        <strain evidence="2">RS5460</strain>
    </source>
</reference>
<dbReference type="AlphaFoldDB" id="A0AAN5D537"/>
<accession>A0AAN5D537</accession>
<gene>
    <name evidence="1" type="ORF">PMAYCL1PPCAC_26726</name>
</gene>
<dbReference type="Proteomes" id="UP001328107">
    <property type="component" value="Unassembled WGS sequence"/>
</dbReference>
<name>A0AAN5D537_9BILA</name>
<feature type="non-terminal residue" evidence="1">
    <location>
        <position position="1"/>
    </location>
</feature>
<evidence type="ECO:0000313" key="2">
    <source>
        <dbReference type="Proteomes" id="UP001328107"/>
    </source>
</evidence>
<evidence type="ECO:0000313" key="1">
    <source>
        <dbReference type="EMBL" id="GMR56531.1"/>
    </source>
</evidence>
<organism evidence="1 2">
    <name type="scientific">Pristionchus mayeri</name>
    <dbReference type="NCBI Taxonomy" id="1317129"/>
    <lineage>
        <taxon>Eukaryota</taxon>
        <taxon>Metazoa</taxon>
        <taxon>Ecdysozoa</taxon>
        <taxon>Nematoda</taxon>
        <taxon>Chromadorea</taxon>
        <taxon>Rhabditida</taxon>
        <taxon>Rhabditina</taxon>
        <taxon>Diplogasteromorpha</taxon>
        <taxon>Diplogasteroidea</taxon>
        <taxon>Neodiplogasteridae</taxon>
        <taxon>Pristionchus</taxon>
    </lineage>
</organism>
<comment type="caution">
    <text evidence="1">The sequence shown here is derived from an EMBL/GenBank/DDBJ whole genome shotgun (WGS) entry which is preliminary data.</text>
</comment>
<proteinExistence type="predicted"/>
<keyword evidence="2" id="KW-1185">Reference proteome</keyword>
<dbReference type="EMBL" id="BTRK01000006">
    <property type="protein sequence ID" value="GMR56531.1"/>
    <property type="molecule type" value="Genomic_DNA"/>
</dbReference>